<feature type="non-terminal residue" evidence="2">
    <location>
        <position position="1"/>
    </location>
</feature>
<feature type="compositionally biased region" description="Polar residues" evidence="1">
    <location>
        <begin position="12"/>
        <end position="26"/>
    </location>
</feature>
<gene>
    <name evidence="2" type="primary">BX640584.1</name>
</gene>
<dbReference type="AlphaFoldDB" id="A0A1A8PYM7"/>
<sequence length="65" mass="7412">EERSLPAAPANLFQQSSPTSASTMSWRTGPVPATRWFLEISCGRKLHRHAQKLQHNHRYRTSLSP</sequence>
<feature type="region of interest" description="Disordered" evidence="1">
    <location>
        <begin position="1"/>
        <end position="26"/>
    </location>
</feature>
<proteinExistence type="predicted"/>
<protein>
    <submittedName>
        <fullName evidence="2">Uncharacterized protein</fullName>
    </submittedName>
</protein>
<dbReference type="EMBL" id="HAEI01003807">
    <property type="protein sequence ID" value="SBR86079.1"/>
    <property type="molecule type" value="Transcribed_RNA"/>
</dbReference>
<evidence type="ECO:0000256" key="1">
    <source>
        <dbReference type="SAM" id="MobiDB-lite"/>
    </source>
</evidence>
<organism evidence="2">
    <name type="scientific">Nothobranchius rachovii</name>
    <name type="common">bluefin notho</name>
    <dbReference type="NCBI Taxonomy" id="451742"/>
    <lineage>
        <taxon>Eukaryota</taxon>
        <taxon>Metazoa</taxon>
        <taxon>Chordata</taxon>
        <taxon>Craniata</taxon>
        <taxon>Vertebrata</taxon>
        <taxon>Euteleostomi</taxon>
        <taxon>Actinopterygii</taxon>
        <taxon>Neopterygii</taxon>
        <taxon>Teleostei</taxon>
        <taxon>Neoteleostei</taxon>
        <taxon>Acanthomorphata</taxon>
        <taxon>Ovalentaria</taxon>
        <taxon>Atherinomorphae</taxon>
        <taxon>Cyprinodontiformes</taxon>
        <taxon>Nothobranchiidae</taxon>
        <taxon>Nothobranchius</taxon>
    </lineage>
</organism>
<evidence type="ECO:0000313" key="2">
    <source>
        <dbReference type="EMBL" id="SBR86079.1"/>
    </source>
</evidence>
<name>A0A1A8PYM7_9TELE</name>
<accession>A0A1A8PYM7</accession>
<reference evidence="2" key="2">
    <citation type="submission" date="2016-06" db="EMBL/GenBank/DDBJ databases">
        <title>The genome of a short-lived fish provides insights into sex chromosome evolution and the genetic control of aging.</title>
        <authorList>
            <person name="Reichwald K."/>
            <person name="Felder M."/>
            <person name="Petzold A."/>
            <person name="Koch P."/>
            <person name="Groth M."/>
            <person name="Platzer M."/>
        </authorList>
    </citation>
    <scope>NUCLEOTIDE SEQUENCE</scope>
    <source>
        <tissue evidence="2">Brain</tissue>
    </source>
</reference>
<reference evidence="2" key="1">
    <citation type="submission" date="2016-05" db="EMBL/GenBank/DDBJ databases">
        <authorList>
            <person name="Lavstsen T."/>
            <person name="Jespersen J.S."/>
        </authorList>
    </citation>
    <scope>NUCLEOTIDE SEQUENCE</scope>
    <source>
        <tissue evidence="2">Brain</tissue>
    </source>
</reference>